<dbReference type="AlphaFoldDB" id="A0A445KFB3"/>
<organism evidence="1 2">
    <name type="scientific">Glycine soja</name>
    <name type="common">Wild soybean</name>
    <dbReference type="NCBI Taxonomy" id="3848"/>
    <lineage>
        <taxon>Eukaryota</taxon>
        <taxon>Viridiplantae</taxon>
        <taxon>Streptophyta</taxon>
        <taxon>Embryophyta</taxon>
        <taxon>Tracheophyta</taxon>
        <taxon>Spermatophyta</taxon>
        <taxon>Magnoliopsida</taxon>
        <taxon>eudicotyledons</taxon>
        <taxon>Gunneridae</taxon>
        <taxon>Pentapetalae</taxon>
        <taxon>rosids</taxon>
        <taxon>fabids</taxon>
        <taxon>Fabales</taxon>
        <taxon>Fabaceae</taxon>
        <taxon>Papilionoideae</taxon>
        <taxon>50 kb inversion clade</taxon>
        <taxon>NPAAA clade</taxon>
        <taxon>indigoferoid/millettioid clade</taxon>
        <taxon>Phaseoleae</taxon>
        <taxon>Glycine</taxon>
        <taxon>Glycine subgen. Soja</taxon>
    </lineage>
</organism>
<reference evidence="1 2" key="1">
    <citation type="submission" date="2018-09" db="EMBL/GenBank/DDBJ databases">
        <title>A high-quality reference genome of wild soybean provides a powerful tool to mine soybean genomes.</title>
        <authorList>
            <person name="Xie M."/>
            <person name="Chung C.Y.L."/>
            <person name="Li M.-W."/>
            <person name="Wong F.-L."/>
            <person name="Chan T.-F."/>
            <person name="Lam H.-M."/>
        </authorList>
    </citation>
    <scope>NUCLEOTIDE SEQUENCE [LARGE SCALE GENOMIC DNA]</scope>
    <source>
        <strain evidence="2">cv. W05</strain>
        <tissue evidence="1">Hypocotyl of etiolated seedlings</tissue>
    </source>
</reference>
<dbReference type="Proteomes" id="UP000289340">
    <property type="component" value="Chromosome 6"/>
</dbReference>
<sequence>MKHGCGSSPACPTSDSHRTPMRVRLRNLRLLSRNTPQYHQEETKMWDVAGDDFGSLDDCGILEIASLSLDEPELEGVFFNDD</sequence>
<gene>
    <name evidence="1" type="ORF">D0Y65_016056</name>
</gene>
<accession>A0A445KFB3</accession>
<feature type="non-terminal residue" evidence="1">
    <location>
        <position position="82"/>
    </location>
</feature>
<evidence type="ECO:0000313" key="1">
    <source>
        <dbReference type="EMBL" id="RZC09552.1"/>
    </source>
</evidence>
<proteinExistence type="predicted"/>
<evidence type="ECO:0000313" key="2">
    <source>
        <dbReference type="Proteomes" id="UP000289340"/>
    </source>
</evidence>
<name>A0A445KFB3_GLYSO</name>
<dbReference type="EMBL" id="QZWG01000006">
    <property type="protein sequence ID" value="RZC09552.1"/>
    <property type="molecule type" value="Genomic_DNA"/>
</dbReference>
<protein>
    <submittedName>
        <fullName evidence="1">Uncharacterized protein</fullName>
    </submittedName>
</protein>
<keyword evidence="2" id="KW-1185">Reference proteome</keyword>
<comment type="caution">
    <text evidence="1">The sequence shown here is derived from an EMBL/GenBank/DDBJ whole genome shotgun (WGS) entry which is preliminary data.</text>
</comment>